<comment type="similarity">
    <text evidence="11">Belongs to the ubiquitin-conjugating enzyme family.</text>
</comment>
<dbReference type="GO" id="GO:0005524">
    <property type="term" value="F:ATP binding"/>
    <property type="evidence" value="ECO:0007669"/>
    <property type="project" value="UniProtKB-UniRule"/>
</dbReference>
<dbReference type="InterPro" id="IPR016135">
    <property type="entry name" value="UBQ-conjugating_enzyme/RWD"/>
</dbReference>
<dbReference type="FunFam" id="3.10.110.10:FF:000034">
    <property type="entry name" value="Ubiquitin-conjugating enzyme E2 S"/>
    <property type="match status" value="1"/>
</dbReference>
<keyword evidence="5" id="KW-0808">Transferase</keyword>
<feature type="domain" description="UBC core" evidence="13">
    <location>
        <begin position="16"/>
        <end position="162"/>
    </location>
</feature>
<dbReference type="GO" id="GO:0061631">
    <property type="term" value="F:ubiquitin conjugating enzyme activity"/>
    <property type="evidence" value="ECO:0007669"/>
    <property type="project" value="UniProtKB-EC"/>
</dbReference>
<feature type="active site" description="Glycyl thioester intermediate" evidence="10">
    <location>
        <position position="100"/>
    </location>
</feature>
<dbReference type="PROSITE" id="PS00183">
    <property type="entry name" value="UBC_1"/>
    <property type="match status" value="1"/>
</dbReference>
<evidence type="ECO:0000256" key="4">
    <source>
        <dbReference type="ARBA" id="ARBA00022618"/>
    </source>
</evidence>
<dbReference type="GO" id="GO:0031145">
    <property type="term" value="P:anaphase-promoting complex-dependent catabolic process"/>
    <property type="evidence" value="ECO:0007669"/>
    <property type="project" value="UniProtKB-ARBA"/>
</dbReference>
<evidence type="ECO:0000256" key="11">
    <source>
        <dbReference type="RuleBase" id="RU362109"/>
    </source>
</evidence>
<evidence type="ECO:0000259" key="13">
    <source>
        <dbReference type="PROSITE" id="PS50127"/>
    </source>
</evidence>
<sequence length="215" mass="23693">MSNIAGSSNVENLSPQVLRQVAKEVAELAKDPLEGVKVYPNDEDITDIQATVEGPAGTPYAGGYFKVRLVLGKDFPRAPPKGYFLTKVFHPNVASNGEICVNTLKRDWKADLGLKHLLLTIKCLLIYPNPESALNEEAGRLLLEQYEDYFSRAKMMTKIHAMPAKSSKETRSSDECSSTTGTNSLGASSKKHAGEKKLSAVDKRKKDKKKNLKRL</sequence>
<dbReference type="CDD" id="cd23804">
    <property type="entry name" value="UBCc_UBE2S"/>
    <property type="match status" value="1"/>
</dbReference>
<keyword evidence="7 11" id="KW-0833">Ubl conjugation pathway</keyword>
<evidence type="ECO:0000256" key="6">
    <source>
        <dbReference type="ARBA" id="ARBA00022741"/>
    </source>
</evidence>
<feature type="compositionally biased region" description="Basic residues" evidence="12">
    <location>
        <begin position="205"/>
        <end position="215"/>
    </location>
</feature>
<reference evidence="14" key="1">
    <citation type="submission" date="2021-10" db="EMBL/GenBank/DDBJ databases">
        <title>Tropical sea cucumber genome reveals ecological adaptation and Cuvierian tubules defense mechanism.</title>
        <authorList>
            <person name="Chen T."/>
        </authorList>
    </citation>
    <scope>NUCLEOTIDE SEQUENCE</scope>
    <source>
        <strain evidence="14">Nanhai2018</strain>
        <tissue evidence="14">Muscle</tissue>
    </source>
</reference>
<evidence type="ECO:0000256" key="12">
    <source>
        <dbReference type="SAM" id="MobiDB-lite"/>
    </source>
</evidence>
<evidence type="ECO:0000256" key="5">
    <source>
        <dbReference type="ARBA" id="ARBA00022679"/>
    </source>
</evidence>
<dbReference type="Gene3D" id="3.10.110.10">
    <property type="entry name" value="Ubiquitin Conjugating Enzyme"/>
    <property type="match status" value="1"/>
</dbReference>
<protein>
    <recommendedName>
        <fullName evidence="3">E2 ubiquitin-conjugating enzyme</fullName>
        <ecNumber evidence="3">2.3.2.23</ecNumber>
    </recommendedName>
</protein>
<comment type="pathway">
    <text evidence="2">Protein modification; protein ubiquitination.</text>
</comment>
<dbReference type="PANTHER" id="PTHR24067">
    <property type="entry name" value="UBIQUITIN-CONJUGATING ENZYME E2"/>
    <property type="match status" value="1"/>
</dbReference>
<dbReference type="GO" id="GO:0051301">
    <property type="term" value="P:cell division"/>
    <property type="evidence" value="ECO:0007669"/>
    <property type="project" value="UniProtKB-KW"/>
</dbReference>
<keyword evidence="4" id="KW-0132">Cell division</keyword>
<evidence type="ECO:0000256" key="8">
    <source>
        <dbReference type="ARBA" id="ARBA00022840"/>
    </source>
</evidence>
<organism evidence="14 15">
    <name type="scientific">Holothuria leucospilota</name>
    <name type="common">Black long sea cucumber</name>
    <name type="synonym">Mertensiothuria leucospilota</name>
    <dbReference type="NCBI Taxonomy" id="206669"/>
    <lineage>
        <taxon>Eukaryota</taxon>
        <taxon>Metazoa</taxon>
        <taxon>Echinodermata</taxon>
        <taxon>Eleutherozoa</taxon>
        <taxon>Echinozoa</taxon>
        <taxon>Holothuroidea</taxon>
        <taxon>Aspidochirotacea</taxon>
        <taxon>Aspidochirotida</taxon>
        <taxon>Holothuriidae</taxon>
        <taxon>Holothuria</taxon>
    </lineage>
</organism>
<feature type="compositionally biased region" description="Polar residues" evidence="12">
    <location>
        <begin position="175"/>
        <end position="187"/>
    </location>
</feature>
<dbReference type="Pfam" id="PF00179">
    <property type="entry name" value="UQ_con"/>
    <property type="match status" value="1"/>
</dbReference>
<evidence type="ECO:0000256" key="3">
    <source>
        <dbReference type="ARBA" id="ARBA00012486"/>
    </source>
</evidence>
<keyword evidence="8 11" id="KW-0067">ATP-binding</keyword>
<evidence type="ECO:0000313" key="14">
    <source>
        <dbReference type="EMBL" id="KAJ8037886.1"/>
    </source>
</evidence>
<dbReference type="Proteomes" id="UP001152320">
    <property type="component" value="Chromosome 8"/>
</dbReference>
<dbReference type="InterPro" id="IPR023313">
    <property type="entry name" value="UBQ-conjugating_AS"/>
</dbReference>
<dbReference type="EC" id="2.3.2.23" evidence="3"/>
<keyword evidence="6 11" id="KW-0547">Nucleotide-binding</keyword>
<dbReference type="SMART" id="SM00212">
    <property type="entry name" value="UBCc"/>
    <property type="match status" value="1"/>
</dbReference>
<dbReference type="InterPro" id="IPR000608">
    <property type="entry name" value="UBC"/>
</dbReference>
<dbReference type="AlphaFoldDB" id="A0A9Q1C3D8"/>
<comment type="catalytic activity">
    <reaction evidence="1">
        <text>S-ubiquitinyl-[E1 ubiquitin-activating enzyme]-L-cysteine + [E2 ubiquitin-conjugating enzyme]-L-cysteine = [E1 ubiquitin-activating enzyme]-L-cysteine + S-ubiquitinyl-[E2 ubiquitin-conjugating enzyme]-L-cysteine.</text>
        <dbReference type="EC" id="2.3.2.23"/>
    </reaction>
</comment>
<dbReference type="InterPro" id="IPR050113">
    <property type="entry name" value="Ub_conjugating_enzyme"/>
</dbReference>
<evidence type="ECO:0000256" key="1">
    <source>
        <dbReference type="ARBA" id="ARBA00000485"/>
    </source>
</evidence>
<dbReference type="PROSITE" id="PS50127">
    <property type="entry name" value="UBC_2"/>
    <property type="match status" value="1"/>
</dbReference>
<accession>A0A9Q1C3D8</accession>
<evidence type="ECO:0000256" key="7">
    <source>
        <dbReference type="ARBA" id="ARBA00022786"/>
    </source>
</evidence>
<keyword evidence="9" id="KW-0131">Cell cycle</keyword>
<feature type="region of interest" description="Disordered" evidence="12">
    <location>
        <begin position="161"/>
        <end position="215"/>
    </location>
</feature>
<evidence type="ECO:0000313" key="15">
    <source>
        <dbReference type="Proteomes" id="UP001152320"/>
    </source>
</evidence>
<feature type="compositionally biased region" description="Basic and acidic residues" evidence="12">
    <location>
        <begin position="195"/>
        <end position="204"/>
    </location>
</feature>
<evidence type="ECO:0000256" key="2">
    <source>
        <dbReference type="ARBA" id="ARBA00004906"/>
    </source>
</evidence>
<name>A0A9Q1C3D8_HOLLE</name>
<gene>
    <name evidence="14" type="ORF">HOLleu_18822</name>
</gene>
<keyword evidence="15" id="KW-1185">Reference proteome</keyword>
<dbReference type="OrthoDB" id="10069349at2759"/>
<evidence type="ECO:0000256" key="9">
    <source>
        <dbReference type="ARBA" id="ARBA00023306"/>
    </source>
</evidence>
<comment type="caution">
    <text evidence="14">The sequence shown here is derived from an EMBL/GenBank/DDBJ whole genome shotgun (WGS) entry which is preliminary data.</text>
</comment>
<dbReference type="GO" id="GO:0010458">
    <property type="term" value="P:exit from mitosis"/>
    <property type="evidence" value="ECO:0007669"/>
    <property type="project" value="UniProtKB-ARBA"/>
</dbReference>
<dbReference type="SUPFAM" id="SSF54495">
    <property type="entry name" value="UBC-like"/>
    <property type="match status" value="1"/>
</dbReference>
<proteinExistence type="inferred from homology"/>
<evidence type="ECO:0000256" key="10">
    <source>
        <dbReference type="PROSITE-ProRule" id="PRU10133"/>
    </source>
</evidence>
<dbReference type="EMBL" id="JAIZAY010000008">
    <property type="protein sequence ID" value="KAJ8037886.1"/>
    <property type="molecule type" value="Genomic_DNA"/>
</dbReference>